<evidence type="ECO:0000259" key="1">
    <source>
        <dbReference type="Pfam" id="PF04780"/>
    </source>
</evidence>
<comment type="caution">
    <text evidence="2">The sequence shown here is derived from an EMBL/GenBank/DDBJ whole genome shotgun (WGS) entry which is preliminary data.</text>
</comment>
<sequence length="123" mass="13877">MEMEALAILDLKRRRKHVKRSRVEFLLKNSILPKLEKASECSLIMAINGYCYISPWSRKGFYSVENSVLEASMPNLVIEMVLTAGSQLLNHGVDQTPMCICFLGASQCKEIFQFLLEIPHASG</sequence>
<dbReference type="Proteomes" id="UP001367508">
    <property type="component" value="Unassembled WGS sequence"/>
</dbReference>
<dbReference type="Pfam" id="PF04780">
    <property type="entry name" value="DUF629"/>
    <property type="match status" value="1"/>
</dbReference>
<evidence type="ECO:0000313" key="2">
    <source>
        <dbReference type="EMBL" id="KAK7315895.1"/>
    </source>
</evidence>
<name>A0AAN9KDN5_CANGL</name>
<protein>
    <recommendedName>
        <fullName evidence="1">DUF629 domain-containing protein</fullName>
    </recommendedName>
</protein>
<accession>A0AAN9KDN5</accession>
<gene>
    <name evidence="2" type="ORF">VNO77_34477</name>
</gene>
<keyword evidence="3" id="KW-1185">Reference proteome</keyword>
<dbReference type="EMBL" id="JAYMYQ010000008">
    <property type="protein sequence ID" value="KAK7315895.1"/>
    <property type="molecule type" value="Genomic_DNA"/>
</dbReference>
<dbReference type="InterPro" id="IPR006865">
    <property type="entry name" value="DUF629"/>
</dbReference>
<organism evidence="2 3">
    <name type="scientific">Canavalia gladiata</name>
    <name type="common">Sword bean</name>
    <name type="synonym">Dolichos gladiatus</name>
    <dbReference type="NCBI Taxonomy" id="3824"/>
    <lineage>
        <taxon>Eukaryota</taxon>
        <taxon>Viridiplantae</taxon>
        <taxon>Streptophyta</taxon>
        <taxon>Embryophyta</taxon>
        <taxon>Tracheophyta</taxon>
        <taxon>Spermatophyta</taxon>
        <taxon>Magnoliopsida</taxon>
        <taxon>eudicotyledons</taxon>
        <taxon>Gunneridae</taxon>
        <taxon>Pentapetalae</taxon>
        <taxon>rosids</taxon>
        <taxon>fabids</taxon>
        <taxon>Fabales</taxon>
        <taxon>Fabaceae</taxon>
        <taxon>Papilionoideae</taxon>
        <taxon>50 kb inversion clade</taxon>
        <taxon>NPAAA clade</taxon>
        <taxon>indigoferoid/millettioid clade</taxon>
        <taxon>Phaseoleae</taxon>
        <taxon>Canavalia</taxon>
    </lineage>
</organism>
<proteinExistence type="predicted"/>
<reference evidence="2 3" key="1">
    <citation type="submission" date="2024-01" db="EMBL/GenBank/DDBJ databases">
        <title>The genomes of 5 underutilized Papilionoideae crops provide insights into root nodulation and disease resistanc.</title>
        <authorList>
            <person name="Jiang F."/>
        </authorList>
    </citation>
    <scope>NUCLEOTIDE SEQUENCE [LARGE SCALE GENOMIC DNA]</scope>
    <source>
        <strain evidence="2">LVBAO_FW01</strain>
        <tissue evidence="2">Leaves</tissue>
    </source>
</reference>
<feature type="domain" description="DUF629" evidence="1">
    <location>
        <begin position="79"/>
        <end position="120"/>
    </location>
</feature>
<evidence type="ECO:0000313" key="3">
    <source>
        <dbReference type="Proteomes" id="UP001367508"/>
    </source>
</evidence>
<dbReference type="AlphaFoldDB" id="A0AAN9KDN5"/>